<organism evidence="11 12">
    <name type="scientific">Canna indica</name>
    <name type="common">Indian-shot</name>
    <dbReference type="NCBI Taxonomy" id="4628"/>
    <lineage>
        <taxon>Eukaryota</taxon>
        <taxon>Viridiplantae</taxon>
        <taxon>Streptophyta</taxon>
        <taxon>Embryophyta</taxon>
        <taxon>Tracheophyta</taxon>
        <taxon>Spermatophyta</taxon>
        <taxon>Magnoliopsida</taxon>
        <taxon>Liliopsida</taxon>
        <taxon>Zingiberales</taxon>
        <taxon>Cannaceae</taxon>
        <taxon>Canna</taxon>
    </lineage>
</organism>
<dbReference type="PROSITE" id="PS01361">
    <property type="entry name" value="ZF_DOF_1"/>
    <property type="match status" value="1"/>
</dbReference>
<evidence type="ECO:0000256" key="6">
    <source>
        <dbReference type="ARBA" id="ARBA00023163"/>
    </source>
</evidence>
<keyword evidence="3" id="KW-0862">Zinc</keyword>
<dbReference type="InterPro" id="IPR003851">
    <property type="entry name" value="Znf_Dof"/>
</dbReference>
<dbReference type="GO" id="GO:0003677">
    <property type="term" value="F:DNA binding"/>
    <property type="evidence" value="ECO:0007669"/>
    <property type="project" value="UniProtKB-UniRule"/>
</dbReference>
<feature type="compositionally biased region" description="Polar residues" evidence="9">
    <location>
        <begin position="1"/>
        <end position="12"/>
    </location>
</feature>
<accession>A0AAQ3JPM6</accession>
<keyword evidence="5 8" id="KW-0238">DNA-binding</keyword>
<evidence type="ECO:0000256" key="1">
    <source>
        <dbReference type="ARBA" id="ARBA00022723"/>
    </source>
</evidence>
<dbReference type="PROSITE" id="PS50884">
    <property type="entry name" value="ZF_DOF_2"/>
    <property type="match status" value="1"/>
</dbReference>
<dbReference type="PANTHER" id="PTHR31089">
    <property type="entry name" value="CYCLIC DOF FACTOR 2"/>
    <property type="match status" value="1"/>
</dbReference>
<reference evidence="11 12" key="1">
    <citation type="submission" date="2023-10" db="EMBL/GenBank/DDBJ databases">
        <title>Chromosome-scale genome assembly provides insights into flower coloration mechanisms of Canna indica.</title>
        <authorList>
            <person name="Li C."/>
        </authorList>
    </citation>
    <scope>NUCLEOTIDE SEQUENCE [LARGE SCALE GENOMIC DNA]</scope>
    <source>
        <tissue evidence="11">Flower</tissue>
    </source>
</reference>
<evidence type="ECO:0000256" key="5">
    <source>
        <dbReference type="ARBA" id="ARBA00023125"/>
    </source>
</evidence>
<evidence type="ECO:0000256" key="8">
    <source>
        <dbReference type="PROSITE-ProRule" id="PRU00071"/>
    </source>
</evidence>
<dbReference type="Pfam" id="PF02701">
    <property type="entry name" value="Zn_ribbon_Dof"/>
    <property type="match status" value="1"/>
</dbReference>
<evidence type="ECO:0000256" key="3">
    <source>
        <dbReference type="ARBA" id="ARBA00022833"/>
    </source>
</evidence>
<dbReference type="GO" id="GO:0005634">
    <property type="term" value="C:nucleus"/>
    <property type="evidence" value="ECO:0007669"/>
    <property type="project" value="UniProtKB-SubCell"/>
</dbReference>
<dbReference type="AlphaFoldDB" id="A0AAQ3JPM6"/>
<keyword evidence="6" id="KW-0804">Transcription</keyword>
<dbReference type="InterPro" id="IPR045174">
    <property type="entry name" value="Dof"/>
</dbReference>
<evidence type="ECO:0000313" key="12">
    <source>
        <dbReference type="Proteomes" id="UP001327560"/>
    </source>
</evidence>
<evidence type="ECO:0000256" key="7">
    <source>
        <dbReference type="ARBA" id="ARBA00023242"/>
    </source>
</evidence>
<proteinExistence type="predicted"/>
<dbReference type="PANTHER" id="PTHR31089:SF75">
    <property type="entry name" value="CYCLIC DOF FACTOR 2"/>
    <property type="match status" value="1"/>
</dbReference>
<sequence>MEVNNTTSGTSDKGNEHIPISSSGLNTSSENVLNALTVDDEILLDSKADHNKCDGEGSSQEKVLKKPDKILPCPRCNSMETKFCYYNNYNINQPRHFCKNCQRYWTAGGTMRNVPVGAGRRKSKHSSSQYRQIMIPSDGFQPSQLESPDMNHHQTLPCGPPAPTRPLNGNETILNFGTDLPLCESMASALNIQEQDNKGDSSLKLYGENRDASSVTASNYFQNRLTGNSVPVEQNGMQGYCNGIGPMPQFPYYHPLAPWAYPWSSGWTNVAPMMVGRFLPEVVHRPVNGNPTAVPWSPPTMVAAPAFCPPLSFPYVPASFCGSISNWPNGTLNVPWFGFNSGICQSSFTSNNGCSENGSPTLGKHSRDACLQDEEKIEKSLWIPKTLRIDDPEEAAKSSIWTTLGIKPEVGLFKPFQSKAESKAQTSDAAQVLQANPAALSRSKSFQEST</sequence>
<evidence type="ECO:0000256" key="9">
    <source>
        <dbReference type="SAM" id="MobiDB-lite"/>
    </source>
</evidence>
<feature type="domain" description="Dof-type" evidence="10">
    <location>
        <begin position="71"/>
        <end position="125"/>
    </location>
</feature>
<evidence type="ECO:0000256" key="4">
    <source>
        <dbReference type="ARBA" id="ARBA00023015"/>
    </source>
</evidence>
<keyword evidence="2 8" id="KW-0863">Zinc-finger</keyword>
<protein>
    <recommendedName>
        <fullName evidence="10">Dof-type domain-containing protein</fullName>
    </recommendedName>
</protein>
<evidence type="ECO:0000259" key="10">
    <source>
        <dbReference type="PROSITE" id="PS50884"/>
    </source>
</evidence>
<dbReference type="Proteomes" id="UP001327560">
    <property type="component" value="Chromosome 1"/>
</dbReference>
<comment type="subcellular location">
    <subcellularLocation>
        <location evidence="8">Nucleus</location>
    </subcellularLocation>
</comment>
<dbReference type="GO" id="GO:0008270">
    <property type="term" value="F:zinc ion binding"/>
    <property type="evidence" value="ECO:0007669"/>
    <property type="project" value="UniProtKB-KW"/>
</dbReference>
<keyword evidence="4" id="KW-0805">Transcription regulation</keyword>
<keyword evidence="12" id="KW-1185">Reference proteome</keyword>
<dbReference type="GO" id="GO:0003700">
    <property type="term" value="F:DNA-binding transcription factor activity"/>
    <property type="evidence" value="ECO:0007669"/>
    <property type="project" value="InterPro"/>
</dbReference>
<keyword evidence="1" id="KW-0479">Metal-binding</keyword>
<feature type="region of interest" description="Disordered" evidence="9">
    <location>
        <begin position="1"/>
        <end position="26"/>
    </location>
</feature>
<name>A0AAQ3JPM6_9LILI</name>
<dbReference type="EMBL" id="CP136890">
    <property type="protein sequence ID" value="WOK93651.1"/>
    <property type="molecule type" value="Genomic_DNA"/>
</dbReference>
<evidence type="ECO:0000313" key="11">
    <source>
        <dbReference type="EMBL" id="WOK93651.1"/>
    </source>
</evidence>
<evidence type="ECO:0000256" key="2">
    <source>
        <dbReference type="ARBA" id="ARBA00022771"/>
    </source>
</evidence>
<gene>
    <name evidence="11" type="ORF">Cni_G02351</name>
</gene>
<keyword evidence="7 8" id="KW-0539">Nucleus</keyword>